<evidence type="ECO:0000313" key="2">
    <source>
        <dbReference type="EMBL" id="KFN47785.1"/>
    </source>
</evidence>
<organism evidence="2 3">
    <name type="scientific">Arenimonas metalli CF5-1</name>
    <dbReference type="NCBI Taxonomy" id="1384056"/>
    <lineage>
        <taxon>Bacteria</taxon>
        <taxon>Pseudomonadati</taxon>
        <taxon>Pseudomonadota</taxon>
        <taxon>Gammaproteobacteria</taxon>
        <taxon>Lysobacterales</taxon>
        <taxon>Lysobacteraceae</taxon>
        <taxon>Arenimonas</taxon>
    </lineage>
</organism>
<dbReference type="Proteomes" id="UP000029393">
    <property type="component" value="Unassembled WGS sequence"/>
</dbReference>
<name>A0A091BTX4_9GAMM</name>
<dbReference type="InterPro" id="IPR001387">
    <property type="entry name" value="Cro/C1-type_HTH"/>
</dbReference>
<dbReference type="PROSITE" id="PS50943">
    <property type="entry name" value="HTH_CROC1"/>
    <property type="match status" value="1"/>
</dbReference>
<sequence>MMLRAQTPEQLATVLRGQRQASKLTQKQAAALVGLLPKTISAFESDPERGSVGSLYKLLSALGLELVLQPKASPQSPTDSEW</sequence>
<reference evidence="2 3" key="1">
    <citation type="submission" date="2013-09" db="EMBL/GenBank/DDBJ databases">
        <title>Genome sequencing of Arenimonas metalli.</title>
        <authorList>
            <person name="Chen F."/>
            <person name="Wang G."/>
        </authorList>
    </citation>
    <scope>NUCLEOTIDE SEQUENCE [LARGE SCALE GENOMIC DNA]</scope>
    <source>
        <strain evidence="2 3">CF5-1</strain>
    </source>
</reference>
<dbReference type="EMBL" id="AVCK01000006">
    <property type="protein sequence ID" value="KFN47785.1"/>
    <property type="molecule type" value="Genomic_DNA"/>
</dbReference>
<dbReference type="CDD" id="cd00093">
    <property type="entry name" value="HTH_XRE"/>
    <property type="match status" value="1"/>
</dbReference>
<keyword evidence="3" id="KW-1185">Reference proteome</keyword>
<dbReference type="RefSeq" id="WP_084590572.1">
    <property type="nucleotide sequence ID" value="NZ_AVCK01000006.1"/>
</dbReference>
<dbReference type="eggNOG" id="COG1396">
    <property type="taxonomic scope" value="Bacteria"/>
</dbReference>
<comment type="caution">
    <text evidence="2">The sequence shown here is derived from an EMBL/GenBank/DDBJ whole genome shotgun (WGS) entry which is preliminary data.</text>
</comment>
<dbReference type="InterPro" id="IPR010982">
    <property type="entry name" value="Lambda_DNA-bd_dom_sf"/>
</dbReference>
<proteinExistence type="predicted"/>
<dbReference type="SUPFAM" id="SSF47413">
    <property type="entry name" value="lambda repressor-like DNA-binding domains"/>
    <property type="match status" value="1"/>
</dbReference>
<dbReference type="Pfam" id="PF01381">
    <property type="entry name" value="HTH_3"/>
    <property type="match status" value="1"/>
</dbReference>
<evidence type="ECO:0000313" key="3">
    <source>
        <dbReference type="Proteomes" id="UP000029393"/>
    </source>
</evidence>
<gene>
    <name evidence="2" type="ORF">N787_07535</name>
</gene>
<dbReference type="SMART" id="SM00530">
    <property type="entry name" value="HTH_XRE"/>
    <property type="match status" value="1"/>
</dbReference>
<dbReference type="Gene3D" id="1.10.260.40">
    <property type="entry name" value="lambda repressor-like DNA-binding domains"/>
    <property type="match status" value="1"/>
</dbReference>
<dbReference type="STRING" id="1384056.N787_07535"/>
<dbReference type="AlphaFoldDB" id="A0A091BTX4"/>
<accession>A0A091BTX4</accession>
<dbReference type="GO" id="GO:0003677">
    <property type="term" value="F:DNA binding"/>
    <property type="evidence" value="ECO:0007669"/>
    <property type="project" value="InterPro"/>
</dbReference>
<feature type="domain" description="HTH cro/C1-type" evidence="1">
    <location>
        <begin position="15"/>
        <end position="69"/>
    </location>
</feature>
<protein>
    <recommendedName>
        <fullName evidence="1">HTH cro/C1-type domain-containing protein</fullName>
    </recommendedName>
</protein>
<evidence type="ECO:0000259" key="1">
    <source>
        <dbReference type="PROSITE" id="PS50943"/>
    </source>
</evidence>